<keyword evidence="3" id="KW-0560">Oxidoreductase</keyword>
<dbReference type="Gene3D" id="3.40.50.720">
    <property type="entry name" value="NAD(P)-binding Rossmann-like Domain"/>
    <property type="match status" value="1"/>
</dbReference>
<dbReference type="GO" id="GO:0016616">
    <property type="term" value="F:oxidoreductase activity, acting on the CH-OH group of donors, NAD or NADP as acceptor"/>
    <property type="evidence" value="ECO:0007669"/>
    <property type="project" value="TreeGrafter"/>
</dbReference>
<reference evidence="8 9" key="1">
    <citation type="submission" date="2025-04" db="UniProtKB">
        <authorList>
            <consortium name="RefSeq"/>
        </authorList>
    </citation>
    <scope>IDENTIFICATION</scope>
    <source>
        <tissue evidence="8 9">Tentacle</tissue>
    </source>
</reference>
<evidence type="ECO:0000256" key="4">
    <source>
        <dbReference type="ARBA" id="ARBA00041580"/>
    </source>
</evidence>
<dbReference type="AlphaFoldDB" id="A0A6P8J3N4"/>
<keyword evidence="7" id="KW-1185">Reference proteome</keyword>
<dbReference type="GO" id="GO:0048038">
    <property type="term" value="F:quinone binding"/>
    <property type="evidence" value="ECO:0007669"/>
    <property type="project" value="TreeGrafter"/>
</dbReference>
<comment type="pathway">
    <text evidence="1">Lipid metabolism; fatty acid biosynthesis.</text>
</comment>
<dbReference type="InterPro" id="IPR036291">
    <property type="entry name" value="NAD(P)-bd_dom_sf"/>
</dbReference>
<dbReference type="InterPro" id="IPR002347">
    <property type="entry name" value="SDR_fam"/>
</dbReference>
<evidence type="ECO:0000256" key="2">
    <source>
        <dbReference type="ARBA" id="ARBA00006484"/>
    </source>
</evidence>
<dbReference type="FunFam" id="3.40.50.720:FF:000173">
    <property type="entry name" value="3-oxoacyl-[acyl-carrier protein] reductase"/>
    <property type="match status" value="1"/>
</dbReference>
<dbReference type="PRINTS" id="PR00081">
    <property type="entry name" value="GDHRDH"/>
</dbReference>
<dbReference type="RefSeq" id="XP_031574255.1">
    <property type="nucleotide sequence ID" value="XM_031718395.1"/>
</dbReference>
<dbReference type="Pfam" id="PF00106">
    <property type="entry name" value="adh_short"/>
    <property type="match status" value="1"/>
</dbReference>
<gene>
    <name evidence="8 9" type="primary">LOC116308044</name>
</gene>
<protein>
    <recommendedName>
        <fullName evidence="5">3-ketoacyl-[acyl-carrier-protein] reductase beta subunit</fullName>
    </recommendedName>
    <alternativeName>
        <fullName evidence="4">Quinone reductase CBR4</fullName>
    </alternativeName>
</protein>
<evidence type="ECO:0000256" key="6">
    <source>
        <dbReference type="RuleBase" id="RU000363"/>
    </source>
</evidence>
<evidence type="ECO:0000256" key="5">
    <source>
        <dbReference type="ARBA" id="ARBA00041707"/>
    </source>
</evidence>
<dbReference type="PRINTS" id="PR00080">
    <property type="entry name" value="SDRFAMILY"/>
</dbReference>
<dbReference type="GO" id="GO:0006633">
    <property type="term" value="P:fatty acid biosynthetic process"/>
    <property type="evidence" value="ECO:0007669"/>
    <property type="project" value="TreeGrafter"/>
</dbReference>
<dbReference type="KEGG" id="aten:116308044"/>
<evidence type="ECO:0000313" key="7">
    <source>
        <dbReference type="Proteomes" id="UP000515163"/>
    </source>
</evidence>
<evidence type="ECO:0000256" key="1">
    <source>
        <dbReference type="ARBA" id="ARBA00005194"/>
    </source>
</evidence>
<dbReference type="OrthoDB" id="294295at2759"/>
<dbReference type="PANTHER" id="PTHR42760:SF133">
    <property type="entry name" value="3-OXOACYL-[ACYL-CARRIER-PROTEIN] REDUCTASE"/>
    <property type="match status" value="1"/>
</dbReference>
<evidence type="ECO:0000313" key="9">
    <source>
        <dbReference type="RefSeq" id="XP_031574257.1"/>
    </source>
</evidence>
<comment type="similarity">
    <text evidence="2 6">Belongs to the short-chain dehydrogenases/reductases (SDR) family.</text>
</comment>
<proteinExistence type="inferred from homology"/>
<name>A0A6P8J3N4_ACTTE</name>
<dbReference type="PROSITE" id="PS00061">
    <property type="entry name" value="ADH_SHORT"/>
    <property type="match status" value="1"/>
</dbReference>
<dbReference type="PANTHER" id="PTHR42760">
    <property type="entry name" value="SHORT-CHAIN DEHYDROGENASES/REDUCTASES FAMILY MEMBER"/>
    <property type="match status" value="1"/>
</dbReference>
<evidence type="ECO:0000313" key="8">
    <source>
        <dbReference type="RefSeq" id="XP_031574255.1"/>
    </source>
</evidence>
<sequence>MNGACRGINKKVCVVFGGSSGIGKAICKELAKRGGKVIAVGRDGKKALETVQLLCHTSQRQNHASFSCDVTNYSSVEATISQIEATAGDINVLVNAAGVNKDGLLLRAKLNDIDNIVSTNLLGSMYSCKAVLKSMIKRRQGSIVNIGSVVGLKGNTGQSIYSASKSGLVGFTTSLAKEVASKGVQVNLVAPGLVESKMTADLINSESDKGASYRSLVPLKRFGKATEIAHGVCFLVQSSYITGQVLVIDGGLQLVL</sequence>
<organism evidence="7 9">
    <name type="scientific">Actinia tenebrosa</name>
    <name type="common">Australian red waratah sea anemone</name>
    <dbReference type="NCBI Taxonomy" id="6105"/>
    <lineage>
        <taxon>Eukaryota</taxon>
        <taxon>Metazoa</taxon>
        <taxon>Cnidaria</taxon>
        <taxon>Anthozoa</taxon>
        <taxon>Hexacorallia</taxon>
        <taxon>Actiniaria</taxon>
        <taxon>Actiniidae</taxon>
        <taxon>Actinia</taxon>
    </lineage>
</organism>
<dbReference type="InterPro" id="IPR020904">
    <property type="entry name" value="Sc_DH/Rdtase_CS"/>
</dbReference>
<dbReference type="GeneID" id="116308044"/>
<dbReference type="SUPFAM" id="SSF51735">
    <property type="entry name" value="NAD(P)-binding Rossmann-fold domains"/>
    <property type="match status" value="1"/>
</dbReference>
<dbReference type="Proteomes" id="UP000515163">
    <property type="component" value="Unplaced"/>
</dbReference>
<evidence type="ECO:0000256" key="3">
    <source>
        <dbReference type="ARBA" id="ARBA00023002"/>
    </source>
</evidence>
<accession>A0A6P8J3N4</accession>
<dbReference type="RefSeq" id="XP_031574257.1">
    <property type="nucleotide sequence ID" value="XM_031718397.1"/>
</dbReference>